<feature type="chain" id="PRO_5015128900" evidence="9">
    <location>
        <begin position="23"/>
        <end position="961"/>
    </location>
</feature>
<accession>A0A2P5HIH3</accession>
<comment type="similarity">
    <text evidence="1 7">Belongs to the peptidase S8 family.</text>
</comment>
<feature type="active site" description="Charge relay system" evidence="6 7">
    <location>
        <position position="589"/>
    </location>
</feature>
<evidence type="ECO:0000256" key="1">
    <source>
        <dbReference type="ARBA" id="ARBA00011073"/>
    </source>
</evidence>
<keyword evidence="13" id="KW-1185">Reference proteome</keyword>
<evidence type="ECO:0000313" key="13">
    <source>
        <dbReference type="Proteomes" id="UP000094444"/>
    </source>
</evidence>
<dbReference type="Pfam" id="PF06280">
    <property type="entry name" value="fn3_5"/>
    <property type="match status" value="1"/>
</dbReference>
<feature type="domain" description="Peptidase S8/S53" evidence="10">
    <location>
        <begin position="202"/>
        <end position="606"/>
    </location>
</feature>
<dbReference type="InterPro" id="IPR000209">
    <property type="entry name" value="Peptidase_S8/S53_dom"/>
</dbReference>
<dbReference type="GO" id="GO:0016020">
    <property type="term" value="C:membrane"/>
    <property type="evidence" value="ECO:0007669"/>
    <property type="project" value="InterPro"/>
</dbReference>
<feature type="region of interest" description="Disordered" evidence="8">
    <location>
        <begin position="148"/>
        <end position="168"/>
    </location>
</feature>
<feature type="domain" description="C5a peptidase/Subtilisin-like protease SBT2-like Fn3-like" evidence="11">
    <location>
        <begin position="672"/>
        <end position="786"/>
    </location>
</feature>
<organism evidence="12 13">
    <name type="scientific">Diaporthe helianthi</name>
    <dbReference type="NCBI Taxonomy" id="158607"/>
    <lineage>
        <taxon>Eukaryota</taxon>
        <taxon>Fungi</taxon>
        <taxon>Dikarya</taxon>
        <taxon>Ascomycota</taxon>
        <taxon>Pezizomycotina</taxon>
        <taxon>Sordariomycetes</taxon>
        <taxon>Sordariomycetidae</taxon>
        <taxon>Diaporthales</taxon>
        <taxon>Diaporthaceae</taxon>
        <taxon>Diaporthe</taxon>
    </lineage>
</organism>
<dbReference type="PROSITE" id="PS00137">
    <property type="entry name" value="SUBTILASE_HIS"/>
    <property type="match status" value="1"/>
</dbReference>
<dbReference type="Proteomes" id="UP000094444">
    <property type="component" value="Unassembled WGS sequence"/>
</dbReference>
<dbReference type="InParanoid" id="A0A2P5HIH3"/>
<keyword evidence="4 7" id="KW-0378">Hydrolase</keyword>
<dbReference type="InterPro" id="IPR036852">
    <property type="entry name" value="Peptidase_S8/S53_dom_sf"/>
</dbReference>
<dbReference type="CDD" id="cd07489">
    <property type="entry name" value="Peptidases_S8_5"/>
    <property type="match status" value="1"/>
</dbReference>
<dbReference type="STRING" id="158607.A0A2P5HIH3"/>
<evidence type="ECO:0000256" key="3">
    <source>
        <dbReference type="ARBA" id="ARBA00022729"/>
    </source>
</evidence>
<dbReference type="PANTHER" id="PTHR43806">
    <property type="entry name" value="PEPTIDASE S8"/>
    <property type="match status" value="1"/>
</dbReference>
<dbReference type="EMBL" id="MAVT02001834">
    <property type="protein sequence ID" value="POS70050.1"/>
    <property type="molecule type" value="Genomic_DNA"/>
</dbReference>
<evidence type="ECO:0000256" key="7">
    <source>
        <dbReference type="PROSITE-ProRule" id="PRU01240"/>
    </source>
</evidence>
<dbReference type="InterPro" id="IPR022398">
    <property type="entry name" value="Peptidase_S8_His-AS"/>
</dbReference>
<dbReference type="InterPro" id="IPR023827">
    <property type="entry name" value="Peptidase_S8_Asp-AS"/>
</dbReference>
<evidence type="ECO:0000256" key="2">
    <source>
        <dbReference type="ARBA" id="ARBA00022670"/>
    </source>
</evidence>
<evidence type="ECO:0000313" key="12">
    <source>
        <dbReference type="EMBL" id="POS70050.1"/>
    </source>
</evidence>
<evidence type="ECO:0000256" key="8">
    <source>
        <dbReference type="SAM" id="MobiDB-lite"/>
    </source>
</evidence>
<dbReference type="InterPro" id="IPR015500">
    <property type="entry name" value="Peptidase_S8_subtilisin-rel"/>
</dbReference>
<dbReference type="SUPFAM" id="SSF52743">
    <property type="entry name" value="Subtilisin-like"/>
    <property type="match status" value="1"/>
</dbReference>
<keyword evidence="2 7" id="KW-0645">Protease</keyword>
<dbReference type="PANTHER" id="PTHR43806:SF66">
    <property type="entry name" value="SERIN ENDOPEPTIDASE"/>
    <property type="match status" value="1"/>
</dbReference>
<dbReference type="Pfam" id="PF00082">
    <property type="entry name" value="Peptidase_S8"/>
    <property type="match status" value="1"/>
</dbReference>
<dbReference type="GO" id="GO:0006508">
    <property type="term" value="P:proteolysis"/>
    <property type="evidence" value="ECO:0007669"/>
    <property type="project" value="UniProtKB-KW"/>
</dbReference>
<sequence>MGNLKMLSALFAVFALSIPVLADGERRRLDPNNVAPSSEATSEGTGASEGIIASRFIVEFSEAGSSKFRKRDGSPVDALPALPVLQDTEQFYEDVKKLDHNLIPHQNFTSELFHGASFEIVDKTNETLVGLEALPEVVRVWPVELITVPKPPPGQEDGEGGEGGEQEVSLNKRQIAASPFVETYYPHLMTRVEDVHAQGINGSGVVVAIVDSGVFYNHPALGPGFGPGFKVEGGWDLVGPDYLPGDTVLNPGPDPLDCYGHGTHVAGIVGSTEPRRIGAAPGARIRAYKVFGCFEGTTSDIVLAAFLMAFEDGADIISGSLGNDNGFAESPIAQVITRIAEQGVLVVTAAGNSGGDGPFLSSNTANGKGALAVGSLNVRRQHGFDLLATASNGENRVMKYFPEKQVPWDLPLNVKANKGNLTRDFDLCDAGTRPWLPPRGDAPRNYKIPDEDIWILKRATGFPCLTSWSYVDAETAYLAKSILFWNVPERPNLVPVRFPSEGSVERFATVNYEDGQWIEDQLEAGFSVLFNFTADNLLDASGAFVNDFSSWGLTLDGSLVPHISAHGDSVWSTSVARGAAIWTARTGTSMATPYISSVAALFFQSVGGRASLASGGKNPAEVARTRIINSGRTVGHSNFTVTPAASVAQQGAGIVNAMKVVSYVTSADPPIIHLNDTDHFTSSHTITITNSGDTPITYNISHVAGPTALSRPFADAYIEFETPLKIDQGLASVAFSTQELVVPANGQASFTATFTEPNDINPMILPIYGGDIYVVGDNDESVKIPYAGVTGSMKEAQVWETQNGVPIFLISRENTTQLEEGHVFPAGQLPLPYFDYLWSSREYSFDVVNASWQPSDWVYPPVPGQNNFVGSSTFFDLDYGVWRSYPILLQGRVSYAFLNPLGPTYAHGSPVEAGEYRILARAVKTYGDFNKIEDWHKRLSNSFFVSAGPPANSTRRALGAY</sequence>
<dbReference type="InterPro" id="IPR034187">
    <property type="entry name" value="Peptidases_S8_5"/>
</dbReference>
<proteinExistence type="inferred from homology"/>
<dbReference type="PROSITE" id="PS00136">
    <property type="entry name" value="SUBTILASE_ASP"/>
    <property type="match status" value="1"/>
</dbReference>
<comment type="caution">
    <text evidence="12">The sequence shown here is derived from an EMBL/GenBank/DDBJ whole genome shotgun (WGS) entry which is preliminary data.</text>
</comment>
<feature type="compositionally biased region" description="Acidic residues" evidence="8">
    <location>
        <begin position="156"/>
        <end position="165"/>
    </location>
</feature>
<dbReference type="PROSITE" id="PS51892">
    <property type="entry name" value="SUBTILASE"/>
    <property type="match status" value="1"/>
</dbReference>
<keyword evidence="5 7" id="KW-0720">Serine protease</keyword>
<dbReference type="InterPro" id="IPR050131">
    <property type="entry name" value="Peptidase_S8_subtilisin-like"/>
</dbReference>
<evidence type="ECO:0000259" key="10">
    <source>
        <dbReference type="Pfam" id="PF00082"/>
    </source>
</evidence>
<evidence type="ECO:0000256" key="5">
    <source>
        <dbReference type="ARBA" id="ARBA00022825"/>
    </source>
</evidence>
<dbReference type="Gene3D" id="3.40.50.200">
    <property type="entry name" value="Peptidase S8/S53 domain"/>
    <property type="match status" value="2"/>
</dbReference>
<evidence type="ECO:0000259" key="11">
    <source>
        <dbReference type="Pfam" id="PF06280"/>
    </source>
</evidence>
<feature type="signal peptide" evidence="9">
    <location>
        <begin position="1"/>
        <end position="22"/>
    </location>
</feature>
<gene>
    <name evidence="12" type="ORF">DHEL01_v211555</name>
</gene>
<dbReference type="AlphaFoldDB" id="A0A2P5HIH3"/>
<feature type="active site" description="Charge relay system" evidence="6 7">
    <location>
        <position position="211"/>
    </location>
</feature>
<feature type="active site" description="Charge relay system" evidence="6 7">
    <location>
        <position position="261"/>
    </location>
</feature>
<dbReference type="OrthoDB" id="10256524at2759"/>
<keyword evidence="3 9" id="KW-0732">Signal</keyword>
<reference evidence="12" key="1">
    <citation type="submission" date="2017-09" db="EMBL/GenBank/DDBJ databases">
        <title>Polyketide synthases of a Diaporthe helianthi virulent isolate.</title>
        <authorList>
            <person name="Baroncelli R."/>
        </authorList>
    </citation>
    <scope>NUCLEOTIDE SEQUENCE [LARGE SCALE GENOMIC DNA]</scope>
    <source>
        <strain evidence="12">7/96</strain>
    </source>
</reference>
<protein>
    <submittedName>
        <fullName evidence="12">Peptidase</fullName>
    </submittedName>
</protein>
<dbReference type="InterPro" id="IPR010435">
    <property type="entry name" value="C5a/SBT2-like_Fn3"/>
</dbReference>
<dbReference type="PRINTS" id="PR00723">
    <property type="entry name" value="SUBTILISIN"/>
</dbReference>
<dbReference type="GO" id="GO:0004252">
    <property type="term" value="F:serine-type endopeptidase activity"/>
    <property type="evidence" value="ECO:0007669"/>
    <property type="project" value="UniProtKB-UniRule"/>
</dbReference>
<evidence type="ECO:0000256" key="9">
    <source>
        <dbReference type="SAM" id="SignalP"/>
    </source>
</evidence>
<evidence type="ECO:0000256" key="6">
    <source>
        <dbReference type="PIRSR" id="PIRSR615500-1"/>
    </source>
</evidence>
<name>A0A2P5HIH3_DIAHE</name>
<evidence type="ECO:0000256" key="4">
    <source>
        <dbReference type="ARBA" id="ARBA00022801"/>
    </source>
</evidence>